<dbReference type="WBParaSite" id="nRc.2.0.1.t19148-RA">
    <property type="protein sequence ID" value="nRc.2.0.1.t19148-RA"/>
    <property type="gene ID" value="nRc.2.0.1.g19148"/>
</dbReference>
<feature type="domain" description="CWH43-like N-terminal" evidence="7">
    <location>
        <begin position="34"/>
        <end position="92"/>
    </location>
</feature>
<evidence type="ECO:0000259" key="7">
    <source>
        <dbReference type="Pfam" id="PF10277"/>
    </source>
</evidence>
<feature type="transmembrane region" description="Helical" evidence="6">
    <location>
        <begin position="134"/>
        <end position="155"/>
    </location>
</feature>
<evidence type="ECO:0000313" key="8">
    <source>
        <dbReference type="Proteomes" id="UP000887565"/>
    </source>
</evidence>
<evidence type="ECO:0000256" key="3">
    <source>
        <dbReference type="ARBA" id="ARBA00022692"/>
    </source>
</evidence>
<keyword evidence="5 6" id="KW-0472">Membrane</keyword>
<dbReference type="InterPro" id="IPR050911">
    <property type="entry name" value="DRAM/TMEM150_Autophagy_Mod"/>
</dbReference>
<comment type="subcellular location">
    <subcellularLocation>
        <location evidence="1">Endomembrane system</location>
        <topology evidence="1">Multi-pass membrane protein</topology>
    </subcellularLocation>
</comment>
<dbReference type="OMA" id="ANFVIRY"/>
<dbReference type="Pfam" id="PF10277">
    <property type="entry name" value="Frag1"/>
    <property type="match status" value="2"/>
</dbReference>
<name>A0A915IZL9_ROMCU</name>
<keyword evidence="4 6" id="KW-1133">Transmembrane helix</keyword>
<feature type="domain" description="CWH43-like N-terminal" evidence="7">
    <location>
        <begin position="109"/>
        <end position="162"/>
    </location>
</feature>
<dbReference type="GO" id="GO:0012505">
    <property type="term" value="C:endomembrane system"/>
    <property type="evidence" value="ECO:0007669"/>
    <property type="project" value="UniProtKB-SubCell"/>
</dbReference>
<reference evidence="9" key="1">
    <citation type="submission" date="2022-11" db="UniProtKB">
        <authorList>
            <consortium name="WormBaseParasite"/>
        </authorList>
    </citation>
    <scope>IDENTIFICATION</scope>
</reference>
<evidence type="ECO:0000256" key="6">
    <source>
        <dbReference type="SAM" id="Phobius"/>
    </source>
</evidence>
<feature type="transmembrane region" description="Helical" evidence="6">
    <location>
        <begin position="37"/>
        <end position="56"/>
    </location>
</feature>
<evidence type="ECO:0000256" key="4">
    <source>
        <dbReference type="ARBA" id="ARBA00022989"/>
    </source>
</evidence>
<feature type="transmembrane region" description="Helical" evidence="6">
    <location>
        <begin position="77"/>
        <end position="96"/>
    </location>
</feature>
<dbReference type="Proteomes" id="UP000887565">
    <property type="component" value="Unplaced"/>
</dbReference>
<evidence type="ECO:0000256" key="5">
    <source>
        <dbReference type="ARBA" id="ARBA00023136"/>
    </source>
</evidence>
<feature type="transmembrane region" description="Helical" evidence="6">
    <location>
        <begin position="102"/>
        <end position="122"/>
    </location>
</feature>
<organism evidence="8 9">
    <name type="scientific">Romanomermis culicivorax</name>
    <name type="common">Nematode worm</name>
    <dbReference type="NCBI Taxonomy" id="13658"/>
    <lineage>
        <taxon>Eukaryota</taxon>
        <taxon>Metazoa</taxon>
        <taxon>Ecdysozoa</taxon>
        <taxon>Nematoda</taxon>
        <taxon>Enoplea</taxon>
        <taxon>Dorylaimia</taxon>
        <taxon>Mermithida</taxon>
        <taxon>Mermithoidea</taxon>
        <taxon>Mermithidae</taxon>
        <taxon>Romanomermis</taxon>
    </lineage>
</organism>
<accession>A0A915IZL9</accession>
<dbReference type="PANTHER" id="PTHR21324">
    <property type="entry name" value="FASTING-INDUCIBLE INTEGRAL MEMBRANE PROTEIN TM6P1-RELATED"/>
    <property type="match status" value="1"/>
</dbReference>
<evidence type="ECO:0000256" key="2">
    <source>
        <dbReference type="ARBA" id="ARBA00006565"/>
    </source>
</evidence>
<evidence type="ECO:0000256" key="1">
    <source>
        <dbReference type="ARBA" id="ARBA00004127"/>
    </source>
</evidence>
<proteinExistence type="inferred from homology"/>
<keyword evidence="3 6" id="KW-0812">Transmembrane</keyword>
<keyword evidence="8" id="KW-1185">Reference proteome</keyword>
<dbReference type="PANTHER" id="PTHR21324:SF2">
    <property type="entry name" value="EG:22E5.9 PROTEIN"/>
    <property type="match status" value="1"/>
</dbReference>
<comment type="similarity">
    <text evidence="2">Belongs to the DRAM/TMEM150 family.</text>
</comment>
<sequence length="183" mass="20160">MSLQFVNNEKKQPPELKIMCSGCFGSSGSRGVGHVPVLLMILMVVTLLLTYVMAVYRRDVSPLFPYISDAGAKQPESSVFGLLLNFGAFLGIGNLHNFPAKTSIFCAFFPLGFLVIYLRYRLVAELNRGSDKILYRLNLGAFIIGVLSTLGMLIVGNFQNDAVVIKDFSEQSMPDSKKQHSSL</sequence>
<dbReference type="InterPro" id="IPR019402">
    <property type="entry name" value="CWH43_N"/>
</dbReference>
<evidence type="ECO:0000313" key="9">
    <source>
        <dbReference type="WBParaSite" id="nRc.2.0.1.t19148-RA"/>
    </source>
</evidence>
<protein>
    <recommendedName>
        <fullName evidence="7">CWH43-like N-terminal domain-containing protein</fullName>
    </recommendedName>
</protein>
<dbReference type="AlphaFoldDB" id="A0A915IZL9"/>